<evidence type="ECO:0000256" key="8">
    <source>
        <dbReference type="SAM" id="SignalP"/>
    </source>
</evidence>
<feature type="transmembrane region" description="Helical" evidence="7">
    <location>
        <begin position="552"/>
        <end position="571"/>
    </location>
</feature>
<sequence>MTAFKLLTITFSWLIFSATASFGQFGFGDKLAQKTTVKLLSDHDQISAGSSFIVATEISHSASWHSYYKNPGGSNLPLEFDWQLPAGFTHEPVEWPVPHTTVLFGETSYTYENTNYFLTKITSPAELVGEQSQIDLKLGWQVCNDSACDMPQSGEFSITLKHGGESVLNDDNAATIETARNELPIQPAEWQKSLQISASQSDSHFIITLAGADLSALESLYYYDDKKLTVASAAQVWDAAAGTLTIERNVDAGPASQLEGILASKGKILAGFDEHGLLVNLPLAGAEDQPATNDTAATTASADQPAGNSAHGSGQIASEADRAAAAKLYDVNAKVPYVLLSGEEEKELTILTAVIFMFIGGFLLNLMPCVFPVLGLKVMGFVQQAGEDATKIRLHGLVFMTGLVASMWILAGTIFGLIHFYGQDINWGEQLTQPPFLAGMIILLFLFGLSMAGVFEIGTSLTSAGGQLQMKKGYSGSFYSGVLTTLIATPCSGPFLGSALAFTLKEPPLTGMFLFTIFALGISLPYVALAFMPKLIQKLPRPGAWMETFKQLMAFALFATAAYFYLSFINITGTDGAFWLIMALVILSLAAWAFGRYGTPVTKKSKKYVWGIGFPVIVASAGLLMAKDATSYRAPTTASEHSWYPGVVELSRSKGRIVWLDYTADW</sequence>
<dbReference type="GO" id="GO:0015035">
    <property type="term" value="F:protein-disulfide reductase activity"/>
    <property type="evidence" value="ECO:0007669"/>
    <property type="project" value="TreeGrafter"/>
</dbReference>
<evidence type="ECO:0000256" key="2">
    <source>
        <dbReference type="ARBA" id="ARBA00022692"/>
    </source>
</evidence>
<evidence type="ECO:0000256" key="7">
    <source>
        <dbReference type="SAM" id="Phobius"/>
    </source>
</evidence>
<feature type="domain" description="Cytochrome C biogenesis protein transmembrane" evidence="9">
    <location>
        <begin position="353"/>
        <end position="564"/>
    </location>
</feature>
<protein>
    <recommendedName>
        <fullName evidence="13">Thiol:disulfide interchange protein DsbD</fullName>
    </recommendedName>
</protein>
<keyword evidence="12" id="KW-1185">Reference proteome</keyword>
<evidence type="ECO:0000259" key="9">
    <source>
        <dbReference type="Pfam" id="PF02683"/>
    </source>
</evidence>
<evidence type="ECO:0000256" key="4">
    <source>
        <dbReference type="ARBA" id="ARBA00022989"/>
    </source>
</evidence>
<keyword evidence="5 7" id="KW-0472">Membrane</keyword>
<gene>
    <name evidence="11" type="ORF">JIN82_08065</name>
</gene>
<feature type="compositionally biased region" description="Low complexity" evidence="6">
    <location>
        <begin position="289"/>
        <end position="306"/>
    </location>
</feature>
<evidence type="ECO:0008006" key="13">
    <source>
        <dbReference type="Google" id="ProtNLM"/>
    </source>
</evidence>
<feature type="signal peptide" evidence="8">
    <location>
        <begin position="1"/>
        <end position="20"/>
    </location>
</feature>
<evidence type="ECO:0000313" key="12">
    <source>
        <dbReference type="Proteomes" id="UP000624703"/>
    </source>
</evidence>
<keyword evidence="8" id="KW-0732">Signal</keyword>
<dbReference type="InterPro" id="IPR028250">
    <property type="entry name" value="DsbDN"/>
</dbReference>
<feature type="domain" description="Thiol:disulfide interchange protein DsbD N-terminal" evidence="10">
    <location>
        <begin position="48"/>
        <end position="154"/>
    </location>
</feature>
<dbReference type="AlphaFoldDB" id="A0A8J7MFZ4"/>
<keyword evidence="3" id="KW-0201">Cytochrome c-type biogenesis</keyword>
<feature type="transmembrane region" description="Helical" evidence="7">
    <location>
        <begin position="478"/>
        <end position="503"/>
    </location>
</feature>
<evidence type="ECO:0000313" key="11">
    <source>
        <dbReference type="EMBL" id="MBK1791104.1"/>
    </source>
</evidence>
<comment type="caution">
    <text evidence="11">The sequence shown here is derived from an EMBL/GenBank/DDBJ whole genome shotgun (WGS) entry which is preliminary data.</text>
</comment>
<evidence type="ECO:0000256" key="6">
    <source>
        <dbReference type="SAM" id="MobiDB-lite"/>
    </source>
</evidence>
<feature type="region of interest" description="Disordered" evidence="6">
    <location>
        <begin position="289"/>
        <end position="314"/>
    </location>
</feature>
<dbReference type="PANTHER" id="PTHR32234">
    <property type="entry name" value="THIOL:DISULFIDE INTERCHANGE PROTEIN DSBD"/>
    <property type="match status" value="1"/>
</dbReference>
<feature type="transmembrane region" description="Helical" evidence="7">
    <location>
        <begin position="397"/>
        <end position="421"/>
    </location>
</feature>
<feature type="chain" id="PRO_5035322778" description="Thiol:disulfide interchange protein DsbD" evidence="8">
    <location>
        <begin position="21"/>
        <end position="666"/>
    </location>
</feature>
<organism evidence="11 12">
    <name type="scientific">Persicirhabdus sediminis</name>
    <dbReference type="NCBI Taxonomy" id="454144"/>
    <lineage>
        <taxon>Bacteria</taxon>
        <taxon>Pseudomonadati</taxon>
        <taxon>Verrucomicrobiota</taxon>
        <taxon>Verrucomicrobiia</taxon>
        <taxon>Verrucomicrobiales</taxon>
        <taxon>Verrucomicrobiaceae</taxon>
        <taxon>Persicirhabdus</taxon>
    </lineage>
</organism>
<keyword evidence="4 7" id="KW-1133">Transmembrane helix</keyword>
<dbReference type="EMBL" id="JAENIM010000039">
    <property type="protein sequence ID" value="MBK1791104.1"/>
    <property type="molecule type" value="Genomic_DNA"/>
</dbReference>
<name>A0A8J7MFZ4_9BACT</name>
<comment type="subcellular location">
    <subcellularLocation>
        <location evidence="1">Membrane</location>
        <topology evidence="1">Multi-pass membrane protein</topology>
    </subcellularLocation>
</comment>
<evidence type="ECO:0000259" key="10">
    <source>
        <dbReference type="Pfam" id="PF11412"/>
    </source>
</evidence>
<dbReference type="InterPro" id="IPR003834">
    <property type="entry name" value="Cyt_c_assmbl_TM_dom"/>
</dbReference>
<dbReference type="Pfam" id="PF11412">
    <property type="entry name" value="DsbD_N"/>
    <property type="match status" value="1"/>
</dbReference>
<evidence type="ECO:0000256" key="1">
    <source>
        <dbReference type="ARBA" id="ARBA00004141"/>
    </source>
</evidence>
<dbReference type="RefSeq" id="WP_200311118.1">
    <property type="nucleotide sequence ID" value="NZ_JAENIM010000039.1"/>
</dbReference>
<proteinExistence type="predicted"/>
<dbReference type="Proteomes" id="UP000624703">
    <property type="component" value="Unassembled WGS sequence"/>
</dbReference>
<feature type="transmembrane region" description="Helical" evidence="7">
    <location>
        <begin position="509"/>
        <end position="531"/>
    </location>
</feature>
<feature type="transmembrane region" description="Helical" evidence="7">
    <location>
        <begin position="436"/>
        <end position="457"/>
    </location>
</feature>
<feature type="transmembrane region" description="Helical" evidence="7">
    <location>
        <begin position="577"/>
        <end position="595"/>
    </location>
</feature>
<feature type="transmembrane region" description="Helical" evidence="7">
    <location>
        <begin position="350"/>
        <end position="376"/>
    </location>
</feature>
<dbReference type="Pfam" id="PF02683">
    <property type="entry name" value="DsbD_TM"/>
    <property type="match status" value="1"/>
</dbReference>
<dbReference type="GO" id="GO:0016020">
    <property type="term" value="C:membrane"/>
    <property type="evidence" value="ECO:0007669"/>
    <property type="project" value="UniProtKB-SubCell"/>
</dbReference>
<dbReference type="GO" id="GO:0045454">
    <property type="term" value="P:cell redox homeostasis"/>
    <property type="evidence" value="ECO:0007669"/>
    <property type="project" value="TreeGrafter"/>
</dbReference>
<reference evidence="11" key="1">
    <citation type="submission" date="2021-01" db="EMBL/GenBank/DDBJ databases">
        <title>Modified the classification status of verrucomicrobia.</title>
        <authorList>
            <person name="Feng X."/>
        </authorList>
    </citation>
    <scope>NUCLEOTIDE SEQUENCE</scope>
    <source>
        <strain evidence="11">_KCTC 22039</strain>
    </source>
</reference>
<keyword evidence="2 7" id="KW-0812">Transmembrane</keyword>
<dbReference type="PANTHER" id="PTHR32234:SF3">
    <property type="entry name" value="SUPPRESSION OF COPPER SENSITIVITY PROTEIN"/>
    <property type="match status" value="1"/>
</dbReference>
<accession>A0A8J7MFZ4</accession>
<evidence type="ECO:0000256" key="3">
    <source>
        <dbReference type="ARBA" id="ARBA00022748"/>
    </source>
</evidence>
<feature type="transmembrane region" description="Helical" evidence="7">
    <location>
        <begin position="607"/>
        <end position="626"/>
    </location>
</feature>
<dbReference type="GO" id="GO:0017004">
    <property type="term" value="P:cytochrome complex assembly"/>
    <property type="evidence" value="ECO:0007669"/>
    <property type="project" value="UniProtKB-KW"/>
</dbReference>
<evidence type="ECO:0000256" key="5">
    <source>
        <dbReference type="ARBA" id="ARBA00023136"/>
    </source>
</evidence>